<evidence type="ECO:0000256" key="2">
    <source>
        <dbReference type="ARBA" id="ARBA00023125"/>
    </source>
</evidence>
<evidence type="ECO:0000256" key="3">
    <source>
        <dbReference type="ARBA" id="ARBA00023163"/>
    </source>
</evidence>
<dbReference type="Gene3D" id="1.10.10.10">
    <property type="entry name" value="Winged helix-like DNA-binding domain superfamily/Winged helix DNA-binding domain"/>
    <property type="match status" value="1"/>
</dbReference>
<protein>
    <recommendedName>
        <fullName evidence="4">Histidine utilization repressor</fullName>
    </recommendedName>
</protein>
<dbReference type="InterPro" id="IPR028978">
    <property type="entry name" value="Chorismate_lyase_/UTRA_dom_sf"/>
</dbReference>
<dbReference type="PANTHER" id="PTHR44846:SF16">
    <property type="entry name" value="TRANSCRIPTIONAL REGULATOR PHNF-RELATED"/>
    <property type="match status" value="1"/>
</dbReference>
<dbReference type="Gene3D" id="3.40.1410.10">
    <property type="entry name" value="Chorismate lyase-like"/>
    <property type="match status" value="1"/>
</dbReference>
<dbReference type="CDD" id="cd07377">
    <property type="entry name" value="WHTH_GntR"/>
    <property type="match status" value="1"/>
</dbReference>
<dbReference type="PROSITE" id="PS50949">
    <property type="entry name" value="HTH_GNTR"/>
    <property type="match status" value="1"/>
</dbReference>
<reference evidence="7 8" key="1">
    <citation type="submission" date="2024-04" db="EMBL/GenBank/DDBJ databases">
        <title>Novel species of the genus Ideonella isolated from streams.</title>
        <authorList>
            <person name="Lu H."/>
        </authorList>
    </citation>
    <scope>NUCLEOTIDE SEQUENCE [LARGE SCALE GENOMIC DNA]</scope>
    <source>
        <strain evidence="7 8">BYS139W</strain>
    </source>
</reference>
<dbReference type="InterPro" id="IPR050679">
    <property type="entry name" value="Bact_HTH_transcr_reg"/>
</dbReference>
<gene>
    <name evidence="7" type="primary">hutC</name>
    <name evidence="7" type="ORF">AACH11_21690</name>
</gene>
<evidence type="ECO:0000256" key="1">
    <source>
        <dbReference type="ARBA" id="ARBA00023015"/>
    </source>
</evidence>
<dbReference type="Pfam" id="PF07702">
    <property type="entry name" value="UTRA"/>
    <property type="match status" value="1"/>
</dbReference>
<keyword evidence="3" id="KW-0804">Transcription</keyword>
<dbReference type="SMART" id="SM00866">
    <property type="entry name" value="UTRA"/>
    <property type="match status" value="1"/>
</dbReference>
<keyword evidence="1" id="KW-0805">Transcription regulation</keyword>
<keyword evidence="2" id="KW-0238">DNA-binding</keyword>
<evidence type="ECO:0000313" key="8">
    <source>
        <dbReference type="Proteomes" id="UP001368500"/>
    </source>
</evidence>
<comment type="caution">
    <text evidence="7">The sequence shown here is derived from an EMBL/GenBank/DDBJ whole genome shotgun (WGS) entry which is preliminary data.</text>
</comment>
<proteinExistence type="predicted"/>
<dbReference type="InterPro" id="IPR036390">
    <property type="entry name" value="WH_DNA-bd_sf"/>
</dbReference>
<evidence type="ECO:0000256" key="4">
    <source>
        <dbReference type="NCBIfam" id="TIGR02018"/>
    </source>
</evidence>
<keyword evidence="8" id="KW-1185">Reference proteome</keyword>
<organism evidence="7 8">
    <name type="scientific">Pseudaquabacterium rugosum</name>
    <dbReference type="NCBI Taxonomy" id="2984194"/>
    <lineage>
        <taxon>Bacteria</taxon>
        <taxon>Pseudomonadati</taxon>
        <taxon>Pseudomonadota</taxon>
        <taxon>Betaproteobacteria</taxon>
        <taxon>Burkholderiales</taxon>
        <taxon>Sphaerotilaceae</taxon>
        <taxon>Pseudaquabacterium</taxon>
    </lineage>
</organism>
<dbReference type="InterPro" id="IPR011663">
    <property type="entry name" value="UTRA"/>
</dbReference>
<dbReference type="RefSeq" id="WP_341376366.1">
    <property type="nucleotide sequence ID" value="NZ_JBBUTF010000026.1"/>
</dbReference>
<name>A0ABU9BIT6_9BURK</name>
<feature type="region of interest" description="Disordered" evidence="5">
    <location>
        <begin position="1"/>
        <end position="24"/>
    </location>
</feature>
<dbReference type="Proteomes" id="UP001368500">
    <property type="component" value="Unassembled WGS sequence"/>
</dbReference>
<evidence type="ECO:0000256" key="5">
    <source>
        <dbReference type="SAM" id="MobiDB-lite"/>
    </source>
</evidence>
<accession>A0ABU9BIT6</accession>
<dbReference type="SUPFAM" id="SSF64288">
    <property type="entry name" value="Chorismate lyase-like"/>
    <property type="match status" value="1"/>
</dbReference>
<sequence length="251" mass="27129">MSRQSASAPSNEPRTEPRTAQAPYARVKQHLKDRLAAGDWAPGVQMPSEAELVAQFGVSRMTVNRALKELQAEGLVERVQGVGTFAAGLHKVSSTLTLRDLHDEISARGHAHSAEVVLQQAETAGAGLAAQLGLAVGDTVFHTLIVHRENGVALQCEDRYVHPGEAPDYLAQDFSRITPTHYLFQATALWRAQYQVQATVATAQEAALLGIAAAEPCLVIVRRTFSRQGPITLARLVHPGALYQLQGDFEP</sequence>
<dbReference type="SMART" id="SM00345">
    <property type="entry name" value="HTH_GNTR"/>
    <property type="match status" value="1"/>
</dbReference>
<feature type="domain" description="HTH gntR-type" evidence="6">
    <location>
        <begin position="21"/>
        <end position="89"/>
    </location>
</feature>
<dbReference type="InterPro" id="IPR000524">
    <property type="entry name" value="Tscrpt_reg_HTH_GntR"/>
</dbReference>
<dbReference type="PRINTS" id="PR00035">
    <property type="entry name" value="HTHGNTR"/>
</dbReference>
<dbReference type="EMBL" id="JBBUTF010000026">
    <property type="protein sequence ID" value="MEK8028580.1"/>
    <property type="molecule type" value="Genomic_DNA"/>
</dbReference>
<evidence type="ECO:0000259" key="6">
    <source>
        <dbReference type="PROSITE" id="PS50949"/>
    </source>
</evidence>
<evidence type="ECO:0000313" key="7">
    <source>
        <dbReference type="EMBL" id="MEK8028580.1"/>
    </source>
</evidence>
<dbReference type="Pfam" id="PF00392">
    <property type="entry name" value="GntR"/>
    <property type="match status" value="1"/>
</dbReference>
<dbReference type="NCBIfam" id="TIGR02018">
    <property type="entry name" value="his_ut_repres"/>
    <property type="match status" value="1"/>
</dbReference>
<dbReference type="SUPFAM" id="SSF46785">
    <property type="entry name" value="Winged helix' DNA-binding domain"/>
    <property type="match status" value="1"/>
</dbReference>
<feature type="compositionally biased region" description="Polar residues" evidence="5">
    <location>
        <begin position="1"/>
        <end position="12"/>
    </location>
</feature>
<dbReference type="InterPro" id="IPR010248">
    <property type="entry name" value="His_ut_repres"/>
</dbReference>
<dbReference type="PANTHER" id="PTHR44846">
    <property type="entry name" value="MANNOSYL-D-GLYCERATE TRANSPORT/METABOLISM SYSTEM REPRESSOR MNGR-RELATED"/>
    <property type="match status" value="1"/>
</dbReference>
<dbReference type="InterPro" id="IPR036388">
    <property type="entry name" value="WH-like_DNA-bd_sf"/>
</dbReference>